<dbReference type="EMBL" id="UGJR01000002">
    <property type="protein sequence ID" value="STR38876.1"/>
    <property type="molecule type" value="Genomic_DNA"/>
</dbReference>
<dbReference type="GO" id="GO:0008241">
    <property type="term" value="F:peptidyl-dipeptidase activity"/>
    <property type="evidence" value="ECO:0007669"/>
    <property type="project" value="UniProtKB-EC"/>
</dbReference>
<dbReference type="EC" id="3.4.15.5" evidence="2"/>
<dbReference type="Gene3D" id="1.10.1370.40">
    <property type="match status" value="1"/>
</dbReference>
<reference evidence="3 4" key="1">
    <citation type="submission" date="2018-06" db="EMBL/GenBank/DDBJ databases">
        <authorList>
            <consortium name="Pathogen Informatics"/>
            <person name="Doyle S."/>
        </authorList>
    </citation>
    <scope>NUCLEOTIDE SEQUENCE [LARGE SCALE GENOMIC DNA]</scope>
    <source>
        <strain evidence="2 3">NCTC11685</strain>
        <strain evidence="1 4">NCTC11694</strain>
    </source>
</reference>
<dbReference type="Proteomes" id="UP000254863">
    <property type="component" value="Unassembled WGS sequence"/>
</dbReference>
<organism evidence="2 3">
    <name type="scientific">Klebsiella michiganensis</name>
    <dbReference type="NCBI Taxonomy" id="1134687"/>
    <lineage>
        <taxon>Bacteria</taxon>
        <taxon>Pseudomonadati</taxon>
        <taxon>Pseudomonadota</taxon>
        <taxon>Gammaproteobacteria</taxon>
        <taxon>Enterobacterales</taxon>
        <taxon>Enterobacteriaceae</taxon>
        <taxon>Klebsiella/Raoultella group</taxon>
        <taxon>Klebsiella</taxon>
    </lineage>
</organism>
<name>A0A7H4MYE0_9ENTR</name>
<evidence type="ECO:0000313" key="3">
    <source>
        <dbReference type="Proteomes" id="UP000254863"/>
    </source>
</evidence>
<comment type="caution">
    <text evidence="2">The sequence shown here is derived from an EMBL/GenBank/DDBJ whole genome shotgun (WGS) entry which is preliminary data.</text>
</comment>
<evidence type="ECO:0000313" key="1">
    <source>
        <dbReference type="EMBL" id="STR38876.1"/>
    </source>
</evidence>
<evidence type="ECO:0000313" key="4">
    <source>
        <dbReference type="Proteomes" id="UP000255050"/>
    </source>
</evidence>
<dbReference type="AlphaFoldDB" id="A0A7H4MYE0"/>
<keyword evidence="2" id="KW-0378">Hydrolase</keyword>
<keyword evidence="2" id="KW-0645">Protease</keyword>
<dbReference type="EMBL" id="UGMS01000001">
    <property type="protein sequence ID" value="STV70664.1"/>
    <property type="molecule type" value="Genomic_DNA"/>
</dbReference>
<proteinExistence type="predicted"/>
<accession>A0A7H4MYE0</accession>
<dbReference type="Proteomes" id="UP000255050">
    <property type="component" value="Unassembled WGS sequence"/>
</dbReference>
<sequence>MHAVDLILPPRSYPGRVEQGGLIREQGQRFREAILSRGTGFDLTALYRQWRERTLKLELRLENRGLG</sequence>
<gene>
    <name evidence="2" type="primary">dcp_1</name>
    <name evidence="2" type="ORF">NCTC11685_00002</name>
    <name evidence="1" type="ORF">NCTC11694_00012</name>
</gene>
<keyword evidence="2" id="KW-0121">Carboxypeptidase</keyword>
<dbReference type="GO" id="GO:0004180">
    <property type="term" value="F:carboxypeptidase activity"/>
    <property type="evidence" value="ECO:0007669"/>
    <property type="project" value="UniProtKB-KW"/>
</dbReference>
<evidence type="ECO:0000313" key="2">
    <source>
        <dbReference type="EMBL" id="STV70664.1"/>
    </source>
</evidence>
<protein>
    <submittedName>
        <fullName evidence="2">Dipeptidyl carboxypeptidase Dcp</fullName>
        <ecNumber evidence="2">3.4.15.5</ecNumber>
    </submittedName>
</protein>